<reference evidence="14" key="2">
    <citation type="submission" date="2025-09" db="UniProtKB">
        <authorList>
            <consortium name="Ensembl"/>
        </authorList>
    </citation>
    <scope>IDENTIFICATION</scope>
</reference>
<evidence type="ECO:0000256" key="11">
    <source>
        <dbReference type="ARBA" id="ARBA00030831"/>
    </source>
</evidence>
<reference evidence="14" key="1">
    <citation type="submission" date="2025-08" db="UniProtKB">
        <authorList>
            <consortium name="Ensembl"/>
        </authorList>
    </citation>
    <scope>IDENTIFICATION</scope>
</reference>
<dbReference type="Gene3D" id="3.50.20.20">
    <property type="entry name" value="Janus/Ocnus"/>
    <property type="match status" value="1"/>
</dbReference>
<dbReference type="SUPFAM" id="SSF143724">
    <property type="entry name" value="PHP14-like"/>
    <property type="match status" value="1"/>
</dbReference>
<comment type="catalytic activity">
    <reaction evidence="13">
        <text>N(tele)-phospho-L-histidyl-[protein] + H2O = L-histidyl-[protein] + phosphate</text>
        <dbReference type="Rhea" id="RHEA:47960"/>
        <dbReference type="Rhea" id="RHEA-COMP:9745"/>
        <dbReference type="Rhea" id="RHEA-COMP:10719"/>
        <dbReference type="ChEBI" id="CHEBI:15377"/>
        <dbReference type="ChEBI" id="CHEBI:29979"/>
        <dbReference type="ChEBI" id="CHEBI:43474"/>
        <dbReference type="ChEBI" id="CHEBI:83586"/>
        <dbReference type="EC" id="3.9.1.3"/>
    </reaction>
</comment>
<evidence type="ECO:0000313" key="14">
    <source>
        <dbReference type="Ensembl" id="ENSEBUP00000010034.1"/>
    </source>
</evidence>
<evidence type="ECO:0000256" key="2">
    <source>
        <dbReference type="ARBA" id="ARBA00004496"/>
    </source>
</evidence>
<evidence type="ECO:0000256" key="1">
    <source>
        <dbReference type="ARBA" id="ARBA00003087"/>
    </source>
</evidence>
<evidence type="ECO:0000256" key="3">
    <source>
        <dbReference type="ARBA" id="ARBA00010971"/>
    </source>
</evidence>
<comment type="subcellular location">
    <subcellularLocation>
        <location evidence="2">Cytoplasm</location>
    </subcellularLocation>
</comment>
<dbReference type="EC" id="3.9.1.3" evidence="5"/>
<keyword evidence="7" id="KW-0963">Cytoplasm</keyword>
<evidence type="ECO:0000256" key="13">
    <source>
        <dbReference type="ARBA" id="ARBA00049335"/>
    </source>
</evidence>
<evidence type="ECO:0000256" key="5">
    <source>
        <dbReference type="ARBA" id="ARBA00011945"/>
    </source>
</evidence>
<protein>
    <recommendedName>
        <fullName evidence="6">14 kDa phosphohistidine phosphatase</fullName>
        <ecNumber evidence="5">3.9.1.3</ecNumber>
    </recommendedName>
    <alternativeName>
        <fullName evidence="11">Phosphohistidine phosphatase 1</fullName>
    </alternativeName>
    <alternativeName>
        <fullName evidence="10">Protein histidine phosphatase</fullName>
    </alternativeName>
</protein>
<dbReference type="InterPro" id="IPR007702">
    <property type="entry name" value="Janus"/>
</dbReference>
<sequence>MYSSAELTSCVHLIVNTEKELQEVGLVSITCECLGGGRIRHDPDLKTLHVYGYSMGFGRAKHSETVKKLQTHYPDYTVTWSNAGY</sequence>
<evidence type="ECO:0000256" key="7">
    <source>
        <dbReference type="ARBA" id="ARBA00022490"/>
    </source>
</evidence>
<dbReference type="GO" id="GO:0101006">
    <property type="term" value="F:protein histidine phosphatase activity"/>
    <property type="evidence" value="ECO:0007669"/>
    <property type="project" value="UniProtKB-EC"/>
</dbReference>
<dbReference type="PANTHER" id="PTHR12258">
    <property type="entry name" value="JANUS-A/JANUS-B"/>
    <property type="match status" value="1"/>
</dbReference>
<evidence type="ECO:0000256" key="9">
    <source>
        <dbReference type="ARBA" id="ARBA00022912"/>
    </source>
</evidence>
<keyword evidence="8" id="KW-0378">Hydrolase</keyword>
<evidence type="ECO:0000256" key="10">
    <source>
        <dbReference type="ARBA" id="ARBA00029952"/>
    </source>
</evidence>
<dbReference type="AlphaFoldDB" id="A0A8C4Q4V2"/>
<comment type="subunit">
    <text evidence="4">Monomer.</text>
</comment>
<dbReference type="GeneTree" id="ENSGT00390000002738"/>
<dbReference type="GO" id="GO:0005829">
    <property type="term" value="C:cytosol"/>
    <property type="evidence" value="ECO:0007669"/>
    <property type="project" value="TreeGrafter"/>
</dbReference>
<proteinExistence type="inferred from homology"/>
<evidence type="ECO:0000256" key="12">
    <source>
        <dbReference type="ARBA" id="ARBA00049028"/>
    </source>
</evidence>
<comment type="function">
    <text evidence="1">Exhibits phosphohistidine phosphatase activity.</text>
</comment>
<comment type="catalytic activity">
    <reaction evidence="12">
        <text>N(pros)-phospho-L-histidyl-[protein] + H2O = L-histidyl-[protein] + phosphate</text>
        <dbReference type="Rhea" id="RHEA:47964"/>
        <dbReference type="Rhea" id="RHEA-COMP:9745"/>
        <dbReference type="Rhea" id="RHEA-COMP:9746"/>
        <dbReference type="ChEBI" id="CHEBI:15377"/>
        <dbReference type="ChEBI" id="CHEBI:29979"/>
        <dbReference type="ChEBI" id="CHEBI:43474"/>
        <dbReference type="ChEBI" id="CHEBI:64837"/>
        <dbReference type="EC" id="3.9.1.3"/>
    </reaction>
</comment>
<dbReference type="Pfam" id="PF05005">
    <property type="entry name" value="Ocnus"/>
    <property type="match status" value="1"/>
</dbReference>
<name>A0A8C4Q4V2_EPTBU</name>
<comment type="similarity">
    <text evidence="3">Belongs to the janus family.</text>
</comment>
<evidence type="ECO:0000313" key="15">
    <source>
        <dbReference type="Proteomes" id="UP000694388"/>
    </source>
</evidence>
<dbReference type="OMA" id="CADHIFE"/>
<evidence type="ECO:0000256" key="6">
    <source>
        <dbReference type="ARBA" id="ARBA00014497"/>
    </source>
</evidence>
<dbReference type="Ensembl" id="ENSEBUT00000010571.1">
    <property type="protein sequence ID" value="ENSEBUP00000010034.1"/>
    <property type="gene ID" value="ENSEBUG00000006439.1"/>
</dbReference>
<dbReference type="Proteomes" id="UP000694388">
    <property type="component" value="Unplaced"/>
</dbReference>
<dbReference type="InterPro" id="IPR038596">
    <property type="entry name" value="Janus_sf"/>
</dbReference>
<dbReference type="PANTHER" id="PTHR12258:SF10">
    <property type="entry name" value="14 KDA PHOSPHOHISTIDINE PHOSPHATASE"/>
    <property type="match status" value="1"/>
</dbReference>
<evidence type="ECO:0000256" key="4">
    <source>
        <dbReference type="ARBA" id="ARBA00011245"/>
    </source>
</evidence>
<accession>A0A8C4Q4V2</accession>
<keyword evidence="9" id="KW-0904">Protein phosphatase</keyword>
<keyword evidence="15" id="KW-1185">Reference proteome</keyword>
<evidence type="ECO:0000256" key="8">
    <source>
        <dbReference type="ARBA" id="ARBA00022801"/>
    </source>
</evidence>
<organism evidence="14 15">
    <name type="scientific">Eptatretus burgeri</name>
    <name type="common">Inshore hagfish</name>
    <dbReference type="NCBI Taxonomy" id="7764"/>
    <lineage>
        <taxon>Eukaryota</taxon>
        <taxon>Metazoa</taxon>
        <taxon>Chordata</taxon>
        <taxon>Craniata</taxon>
        <taxon>Vertebrata</taxon>
        <taxon>Cyclostomata</taxon>
        <taxon>Myxini</taxon>
        <taxon>Myxiniformes</taxon>
        <taxon>Myxinidae</taxon>
        <taxon>Eptatretinae</taxon>
        <taxon>Eptatretus</taxon>
    </lineage>
</organism>